<dbReference type="AlphaFoldDB" id="A0A2H0TJX2"/>
<name>A0A2H0TJX2_9BACT</name>
<dbReference type="GO" id="GO:0006289">
    <property type="term" value="P:nucleotide-excision repair"/>
    <property type="evidence" value="ECO:0007669"/>
    <property type="project" value="InterPro"/>
</dbReference>
<feature type="domain" description="UVR" evidence="2">
    <location>
        <begin position="235"/>
        <end position="270"/>
    </location>
</feature>
<feature type="coiled-coil region" evidence="1">
    <location>
        <begin position="216"/>
        <end position="251"/>
    </location>
</feature>
<dbReference type="InterPro" id="IPR001943">
    <property type="entry name" value="UVR_dom"/>
</dbReference>
<dbReference type="Gene3D" id="3.30.420.340">
    <property type="entry name" value="UvrC, RNAse H endonuclease domain"/>
    <property type="match status" value="1"/>
</dbReference>
<dbReference type="Gene3D" id="3.40.1440.10">
    <property type="entry name" value="GIY-YIG endonuclease"/>
    <property type="match status" value="1"/>
</dbReference>
<dbReference type="InterPro" id="IPR047296">
    <property type="entry name" value="GIY-YIG_UvrC_Cho"/>
</dbReference>
<dbReference type="Gene3D" id="4.10.860.10">
    <property type="entry name" value="UVR domain"/>
    <property type="match status" value="1"/>
</dbReference>
<dbReference type="CDD" id="cd10434">
    <property type="entry name" value="GIY-YIG_UvrC_Cho"/>
    <property type="match status" value="1"/>
</dbReference>
<evidence type="ECO:0000259" key="3">
    <source>
        <dbReference type="PROSITE" id="PS50164"/>
    </source>
</evidence>
<dbReference type="PROSITE" id="PS50165">
    <property type="entry name" value="UVRC"/>
    <property type="match status" value="1"/>
</dbReference>
<dbReference type="InterPro" id="IPR036876">
    <property type="entry name" value="UVR_dom_sf"/>
</dbReference>
<dbReference type="SMART" id="SM00465">
    <property type="entry name" value="GIYc"/>
    <property type="match status" value="1"/>
</dbReference>
<dbReference type="Pfam" id="PF08459">
    <property type="entry name" value="UvrC_RNaseH_dom"/>
    <property type="match status" value="1"/>
</dbReference>
<comment type="caution">
    <text evidence="5">The sequence shown here is derived from an EMBL/GenBank/DDBJ whole genome shotgun (WGS) entry which is preliminary data.</text>
</comment>
<dbReference type="SUPFAM" id="SSF82771">
    <property type="entry name" value="GIY-YIG endonuclease"/>
    <property type="match status" value="1"/>
</dbReference>
<dbReference type="PROSITE" id="PS50164">
    <property type="entry name" value="GIY_YIG"/>
    <property type="match status" value="1"/>
</dbReference>
<dbReference type="InterPro" id="IPR001162">
    <property type="entry name" value="UvrC_RNase_H_dom"/>
</dbReference>
<sequence>MIKLNFILKKKAGELPKNSGVYCFKNEKKILYIGKAANLRERVKQHLPSLAKRGEAGDEAKLQRPQQPGYRDNLFLDKVEKIGYIKTNSTIEALILEANLIKKYQPKYNIVWRDDKNYFYVGITKEDFPRIFITHQTKLKIENYKLKIDYIGPFVDGEALKQTLKMLQKVFPYRRCKTLAKRPCLWYQLGRCPAPCLLKISGYRGRPPVNFGRRMKQECQRNAKNLMKILKEGKNKVLKELRKEMKLASKNQDFETAGKIRDQIEALGRVLSHAKIFETVDVRHQQIRDWNGLQKILQKILKTKKAILRIEAYDVSNIQGQEATGSMVTFINGLPNKNFYRKFKIHPVKCRFAAISPKAKLFNRVKIAGKPNDIAMIKEVLLRRFKHPEWGLPDLILIDGGRAQLNAALQCLICQIKQIKVIALAKRKNKLFIEGQKKPILLKTLPREIFNLILQLRDEAHRFARKYHLKLREFDFFPKS</sequence>
<evidence type="ECO:0008006" key="7">
    <source>
        <dbReference type="Google" id="ProtNLM"/>
    </source>
</evidence>
<dbReference type="Pfam" id="PF02151">
    <property type="entry name" value="UVR"/>
    <property type="match status" value="1"/>
</dbReference>
<dbReference type="PROSITE" id="PS50151">
    <property type="entry name" value="UVR"/>
    <property type="match status" value="1"/>
</dbReference>
<evidence type="ECO:0000256" key="1">
    <source>
        <dbReference type="SAM" id="Coils"/>
    </source>
</evidence>
<dbReference type="SUPFAM" id="SSF46600">
    <property type="entry name" value="C-terminal UvrC-binding domain of UvrB"/>
    <property type="match status" value="1"/>
</dbReference>
<protein>
    <recommendedName>
        <fullName evidence="7">Excinuclease ABC subunit C</fullName>
    </recommendedName>
</protein>
<dbReference type="InterPro" id="IPR050066">
    <property type="entry name" value="UvrABC_protein_C"/>
</dbReference>
<evidence type="ECO:0000313" key="6">
    <source>
        <dbReference type="Proteomes" id="UP000228909"/>
    </source>
</evidence>
<dbReference type="GO" id="GO:0009381">
    <property type="term" value="F:excinuclease ABC activity"/>
    <property type="evidence" value="ECO:0007669"/>
    <property type="project" value="InterPro"/>
</dbReference>
<feature type="domain" description="GIY-YIG" evidence="3">
    <location>
        <begin position="17"/>
        <end position="110"/>
    </location>
</feature>
<dbReference type="InterPro" id="IPR000305">
    <property type="entry name" value="GIY-YIG_endonuc"/>
</dbReference>
<reference evidence="6" key="1">
    <citation type="submission" date="2017-09" db="EMBL/GenBank/DDBJ databases">
        <title>Depth-based differentiation of microbial function through sediment-hosted aquifers and enrichment of novel symbionts in the deep terrestrial subsurface.</title>
        <authorList>
            <person name="Probst A.J."/>
            <person name="Ladd B."/>
            <person name="Jarett J.K."/>
            <person name="Geller-Mcgrath D.E."/>
            <person name="Sieber C.M.K."/>
            <person name="Emerson J.B."/>
            <person name="Anantharaman K."/>
            <person name="Thomas B.C."/>
            <person name="Malmstrom R."/>
            <person name="Stieglmeier M."/>
            <person name="Klingl A."/>
            <person name="Woyke T."/>
            <person name="Ryan C.M."/>
            <person name="Banfield J.F."/>
        </authorList>
    </citation>
    <scope>NUCLEOTIDE SEQUENCE [LARGE SCALE GENOMIC DNA]</scope>
</reference>
<evidence type="ECO:0000259" key="4">
    <source>
        <dbReference type="PROSITE" id="PS50165"/>
    </source>
</evidence>
<dbReference type="Pfam" id="PF01541">
    <property type="entry name" value="GIY-YIG"/>
    <property type="match status" value="1"/>
</dbReference>
<dbReference type="PANTHER" id="PTHR30562">
    <property type="entry name" value="UVRC/OXIDOREDUCTASE"/>
    <property type="match status" value="1"/>
</dbReference>
<feature type="domain" description="UvrC family homology region profile" evidence="4">
    <location>
        <begin position="288"/>
        <end position="412"/>
    </location>
</feature>
<evidence type="ECO:0000259" key="2">
    <source>
        <dbReference type="PROSITE" id="PS50151"/>
    </source>
</evidence>
<gene>
    <name evidence="5" type="ORF">COU43_00335</name>
</gene>
<accession>A0A2H0TJX2</accession>
<dbReference type="InterPro" id="IPR038476">
    <property type="entry name" value="UvrC_RNase_H_dom_sf"/>
</dbReference>
<dbReference type="GO" id="GO:0009380">
    <property type="term" value="C:excinuclease repair complex"/>
    <property type="evidence" value="ECO:0007669"/>
    <property type="project" value="TreeGrafter"/>
</dbReference>
<proteinExistence type="predicted"/>
<dbReference type="Proteomes" id="UP000228909">
    <property type="component" value="Unassembled WGS sequence"/>
</dbReference>
<dbReference type="EMBL" id="PFCK01000012">
    <property type="protein sequence ID" value="PIR71831.1"/>
    <property type="molecule type" value="Genomic_DNA"/>
</dbReference>
<evidence type="ECO:0000313" key="5">
    <source>
        <dbReference type="EMBL" id="PIR71831.1"/>
    </source>
</evidence>
<dbReference type="PANTHER" id="PTHR30562:SF1">
    <property type="entry name" value="UVRABC SYSTEM PROTEIN C"/>
    <property type="match status" value="1"/>
</dbReference>
<keyword evidence="1" id="KW-0175">Coiled coil</keyword>
<organism evidence="5 6">
    <name type="scientific">Candidatus Nealsonbacteria bacterium CG10_big_fil_rev_8_21_14_0_10_37_25</name>
    <dbReference type="NCBI Taxonomy" id="1974711"/>
    <lineage>
        <taxon>Bacteria</taxon>
        <taxon>Candidatus Nealsoniibacteriota</taxon>
    </lineage>
</organism>
<dbReference type="InterPro" id="IPR035901">
    <property type="entry name" value="GIY-YIG_endonuc_sf"/>
</dbReference>